<evidence type="ECO:0000313" key="17">
    <source>
        <dbReference type="EnsemblMetazoa" id="XP_019773272.1"/>
    </source>
</evidence>
<dbReference type="PROSITE" id="PS50006">
    <property type="entry name" value="FHA_DOMAIN"/>
    <property type="match status" value="1"/>
</dbReference>
<feature type="compositionally biased region" description="Acidic residues" evidence="14">
    <location>
        <begin position="193"/>
        <end position="202"/>
    </location>
</feature>
<keyword evidence="11" id="KW-0131">Cell cycle</keyword>
<feature type="compositionally biased region" description="Polar residues" evidence="14">
    <location>
        <begin position="600"/>
        <end position="614"/>
    </location>
</feature>
<dbReference type="Gene3D" id="3.40.50.10190">
    <property type="entry name" value="BRCT domain"/>
    <property type="match status" value="2"/>
</dbReference>
<keyword evidence="8" id="KW-0832">Ubl conjugation</keyword>
<keyword evidence="6" id="KW-0677">Repeat</keyword>
<dbReference type="PANTHER" id="PTHR23196:SF1">
    <property type="entry name" value="PAX-INTERACTING PROTEIN 1"/>
    <property type="match status" value="1"/>
</dbReference>
<evidence type="ECO:0000313" key="18">
    <source>
        <dbReference type="Proteomes" id="UP000019118"/>
    </source>
</evidence>
<dbReference type="PROSITE" id="PS50172">
    <property type="entry name" value="BRCT"/>
    <property type="match status" value="1"/>
</dbReference>
<dbReference type="PANTHER" id="PTHR23196">
    <property type="entry name" value="PAX TRANSCRIPTION ACTIVATION DOMAIN INTERACTING PROTEIN"/>
    <property type="match status" value="1"/>
</dbReference>
<dbReference type="SUPFAM" id="SSF49879">
    <property type="entry name" value="SMAD/FHA domain"/>
    <property type="match status" value="1"/>
</dbReference>
<keyword evidence="5" id="KW-1017">Isopeptide bond</keyword>
<evidence type="ECO:0000256" key="10">
    <source>
        <dbReference type="ARBA" id="ARBA00023242"/>
    </source>
</evidence>
<dbReference type="GO" id="GO:0005694">
    <property type="term" value="C:chromosome"/>
    <property type="evidence" value="ECO:0007669"/>
    <property type="project" value="UniProtKB-SubCell"/>
</dbReference>
<reference evidence="18" key="1">
    <citation type="journal article" date="2013" name="Genome Biol.">
        <title>Draft genome of the mountain pine beetle, Dendroctonus ponderosae Hopkins, a major forest pest.</title>
        <authorList>
            <person name="Keeling C.I."/>
            <person name="Yuen M.M."/>
            <person name="Liao N.Y."/>
            <person name="Docking T.R."/>
            <person name="Chan S.K."/>
            <person name="Taylor G.A."/>
            <person name="Palmquist D.L."/>
            <person name="Jackman S.D."/>
            <person name="Nguyen A."/>
            <person name="Li M."/>
            <person name="Henderson H."/>
            <person name="Janes J.K."/>
            <person name="Zhao Y."/>
            <person name="Pandoh P."/>
            <person name="Moore R."/>
            <person name="Sperling F.A."/>
            <person name="Huber D.P."/>
            <person name="Birol I."/>
            <person name="Jones S.J."/>
            <person name="Bohlmann J."/>
        </authorList>
    </citation>
    <scope>NUCLEOTIDE SEQUENCE</scope>
</reference>
<feature type="compositionally biased region" description="Polar residues" evidence="14">
    <location>
        <begin position="232"/>
        <end position="241"/>
    </location>
</feature>
<dbReference type="GO" id="GO:0006974">
    <property type="term" value="P:DNA damage response"/>
    <property type="evidence" value="ECO:0007669"/>
    <property type="project" value="UniProtKB-KW"/>
</dbReference>
<evidence type="ECO:0000256" key="2">
    <source>
        <dbReference type="ARBA" id="ARBA00004286"/>
    </source>
</evidence>
<dbReference type="GO" id="GO:0044666">
    <property type="term" value="C:MLL3/4 complex"/>
    <property type="evidence" value="ECO:0007669"/>
    <property type="project" value="TreeGrafter"/>
</dbReference>
<dbReference type="Gene3D" id="2.60.200.20">
    <property type="match status" value="1"/>
</dbReference>
<proteinExistence type="predicted"/>
<evidence type="ECO:0000256" key="1">
    <source>
        <dbReference type="ARBA" id="ARBA00004123"/>
    </source>
</evidence>
<keyword evidence="4" id="KW-0158">Chromosome</keyword>
<evidence type="ECO:0000256" key="9">
    <source>
        <dbReference type="ARBA" id="ARBA00022990"/>
    </source>
</evidence>
<feature type="domain" description="BRCT" evidence="16">
    <location>
        <begin position="877"/>
        <end position="943"/>
    </location>
</feature>
<evidence type="ECO:0000256" key="11">
    <source>
        <dbReference type="ARBA" id="ARBA00023306"/>
    </source>
</evidence>
<comment type="subcellular location">
    <subcellularLocation>
        <location evidence="2">Chromosome</location>
    </subcellularLocation>
    <subcellularLocation>
        <location evidence="1">Nucleus</location>
    </subcellularLocation>
</comment>
<organism evidence="17 18">
    <name type="scientific">Dendroctonus ponderosae</name>
    <name type="common">Mountain pine beetle</name>
    <dbReference type="NCBI Taxonomy" id="77166"/>
    <lineage>
        <taxon>Eukaryota</taxon>
        <taxon>Metazoa</taxon>
        <taxon>Ecdysozoa</taxon>
        <taxon>Arthropoda</taxon>
        <taxon>Hexapoda</taxon>
        <taxon>Insecta</taxon>
        <taxon>Pterygota</taxon>
        <taxon>Neoptera</taxon>
        <taxon>Endopterygota</taxon>
        <taxon>Coleoptera</taxon>
        <taxon>Polyphaga</taxon>
        <taxon>Cucujiformia</taxon>
        <taxon>Curculionidae</taxon>
        <taxon>Scolytinae</taxon>
        <taxon>Dendroctonus</taxon>
    </lineage>
</organism>
<dbReference type="InterPro" id="IPR051579">
    <property type="entry name" value="DDR_Transcriptional_Reg"/>
</dbReference>
<dbReference type="EnsemblMetazoa" id="XM_019917713.1">
    <property type="protein sequence ID" value="XP_019773272.1"/>
    <property type="gene ID" value="LOC109546665"/>
</dbReference>
<sequence length="1108" mass="123113">MQPPGIGPQMGLFTINNQKFPLYEGLNTIGRNREAVVNIKHVLISQHHALITVLDGKFFISDLKSSNGSFLEGMRLVPLKMYPFNNDAKITLGNLHGTFTITSDPPLEERLIETQTQSLFDGGTQLMQSTGNVQEELTQKILWPPSVPTYVPGLQIGEIHDEPLSVLENYVELEPDPQLERVEDLPSSPVVISDDEVTDCEENPGPSGEHDANNHEATFCDKSNESLEFLNQSPTTAQPNGEESRDSSDDDSFAFKRTRKSFMVISTQDLQENASESSSHQLEETIPATQYPSALELNESDIIAATQALRPDSQSSESEFFKLGLTQLMDSSLNGITSQAAEPAPEENESIDTTHVSLAQAVQNNEDIYEVATQKVASTADETFNIFDAPTQKLRTVEDSFLQPTQPMFSEALEDVDYDSPTQKVSDDDDTFLAPTQKLSFSAAAPKENEDFFLAPTQRVLRPKRVYSFKKTKCNLDASLSVLAVGEAETGQAKLDSAATGKKTDDEVIAQLDKETFMDSPTRDISKPQDAEDVEGLQAKQDTATGAKGEDYFKTSNAVKLQAKKSESHVKIRESLNDEEIEAKPKQASGNRETFAAGENTCSKPQLPNGSHSSVEAKSEETIDRTSMPSKRERAANSINPFIIEDAKERSDKTFKCPESSYVASDANQETVRSDCKNSQINGEIPVEANNDEPAKSAHNFASEDIEKPPKRLKRQCRIKPSVEAKSGDKPKKPANLEEDVAVVCVEETSKEEIANPTHIDQSMALLASKMIKTRKTTKTEEIRINFPKERKSMALSVDEEEMPRSRRAAAEGKRAKTSKPNEKPPATKAAKRANKERAADEGSLSKKQRLQSEDSPRGNLRKQRHKVVFTMLNSPQLESLIKQLGGSIVDSVDSCTVLITEHVKRSQKLLEAIGRGRPICSPQWVLDSKRAKQFLDPWDYILTDAEAETNWEFSLNESLQRSMAQNLLKDYNFYIQVTNGVDVLKGGIKACGGKCLARIPSGPLQHAYVISTVENRTKHNKILQKHPHFQAIEAEAVFDAILRQEIRFTRHIIILDHSAIVHQPTCFWIWKHPVDDVKWPISTGKLMNINMTMDPAYKKSAKVAPVN</sequence>
<feature type="compositionally biased region" description="Basic and acidic residues" evidence="14">
    <location>
        <begin position="803"/>
        <end position="823"/>
    </location>
</feature>
<feature type="compositionally biased region" description="Basic and acidic residues" evidence="14">
    <location>
        <begin position="565"/>
        <end position="576"/>
    </location>
</feature>
<dbReference type="Proteomes" id="UP000019118">
    <property type="component" value="Unassembled WGS sequence"/>
</dbReference>
<evidence type="ECO:0000256" key="12">
    <source>
        <dbReference type="ARBA" id="ARBA00023858"/>
    </source>
</evidence>
<dbReference type="Pfam" id="PF16589">
    <property type="entry name" value="BRCT_2"/>
    <property type="match status" value="1"/>
</dbReference>
<reference evidence="17" key="2">
    <citation type="submission" date="2024-08" db="UniProtKB">
        <authorList>
            <consortium name="EnsemblMetazoa"/>
        </authorList>
    </citation>
    <scope>IDENTIFICATION</scope>
</reference>
<evidence type="ECO:0000256" key="5">
    <source>
        <dbReference type="ARBA" id="ARBA00022499"/>
    </source>
</evidence>
<dbReference type="KEGG" id="dpa:109546665"/>
<feature type="region of interest" description="Disordered" evidence="14">
    <location>
        <begin position="794"/>
        <end position="863"/>
    </location>
</feature>
<keyword evidence="7" id="KW-0227">DNA damage</keyword>
<dbReference type="GeneID" id="109546665"/>
<evidence type="ECO:0000259" key="16">
    <source>
        <dbReference type="PROSITE" id="PS50172"/>
    </source>
</evidence>
<evidence type="ECO:0000256" key="6">
    <source>
        <dbReference type="ARBA" id="ARBA00022737"/>
    </source>
</evidence>
<feature type="domain" description="FHA" evidence="15">
    <location>
        <begin position="27"/>
        <end position="76"/>
    </location>
</feature>
<evidence type="ECO:0000256" key="8">
    <source>
        <dbReference type="ARBA" id="ARBA00022843"/>
    </source>
</evidence>
<dbReference type="Pfam" id="PF00533">
    <property type="entry name" value="BRCT"/>
    <property type="match status" value="1"/>
</dbReference>
<dbReference type="SMART" id="SM00292">
    <property type="entry name" value="BRCT"/>
    <property type="match status" value="1"/>
</dbReference>
<feature type="compositionally biased region" description="Basic and acidic residues" evidence="14">
    <location>
        <begin position="615"/>
        <end position="635"/>
    </location>
</feature>
<accession>A0AAR5QJE9</accession>
<feature type="region of interest" description="Disordered" evidence="14">
    <location>
        <begin position="565"/>
        <end position="639"/>
    </location>
</feature>
<feature type="compositionally biased region" description="Basic and acidic residues" evidence="14">
    <location>
        <begin position="518"/>
        <end position="530"/>
    </location>
</feature>
<dbReference type="CDD" id="cd18432">
    <property type="entry name" value="BRCT_PAXIP1_rpt6_like"/>
    <property type="match status" value="1"/>
</dbReference>
<evidence type="ECO:0000256" key="3">
    <source>
        <dbReference type="ARBA" id="ARBA00015014"/>
    </source>
</evidence>
<dbReference type="AlphaFoldDB" id="A0AAR5QJE9"/>
<dbReference type="InterPro" id="IPR000253">
    <property type="entry name" value="FHA_dom"/>
</dbReference>
<evidence type="ECO:0000259" key="15">
    <source>
        <dbReference type="PROSITE" id="PS50006"/>
    </source>
</evidence>
<evidence type="ECO:0000256" key="13">
    <source>
        <dbReference type="ARBA" id="ARBA00030146"/>
    </source>
</evidence>
<feature type="region of interest" description="Disordered" evidence="14">
    <location>
        <begin position="179"/>
        <end position="216"/>
    </location>
</feature>
<dbReference type="SUPFAM" id="SSF52113">
    <property type="entry name" value="BRCT domain"/>
    <property type="match status" value="1"/>
</dbReference>
<keyword evidence="18" id="KW-1185">Reference proteome</keyword>
<feature type="region of interest" description="Disordered" evidence="14">
    <location>
        <begin position="518"/>
        <end position="545"/>
    </location>
</feature>
<dbReference type="SMART" id="SM00240">
    <property type="entry name" value="FHA"/>
    <property type="match status" value="1"/>
</dbReference>
<feature type="region of interest" description="Disordered" evidence="14">
    <location>
        <begin position="232"/>
        <end position="252"/>
    </location>
</feature>
<dbReference type="Pfam" id="PF00498">
    <property type="entry name" value="FHA"/>
    <property type="match status" value="1"/>
</dbReference>
<protein>
    <recommendedName>
        <fullName evidence="3">Mediator of DNA damage checkpoint protein 1</fullName>
    </recommendedName>
    <alternativeName>
        <fullName evidence="13">PAX transactivation activation domain-interacting protein</fullName>
    </alternativeName>
    <alternativeName>
        <fullName evidence="12">PAX-interacting protein 1</fullName>
    </alternativeName>
</protein>
<dbReference type="CDD" id="cd17744">
    <property type="entry name" value="BRCT_MDC1_rpt1"/>
    <property type="match status" value="1"/>
</dbReference>
<dbReference type="InterPro" id="IPR036420">
    <property type="entry name" value="BRCT_dom_sf"/>
</dbReference>
<feature type="compositionally biased region" description="Basic and acidic residues" evidence="14">
    <location>
        <begin position="721"/>
        <end position="735"/>
    </location>
</feature>
<feature type="compositionally biased region" description="Basic and acidic residues" evidence="14">
    <location>
        <begin position="834"/>
        <end position="857"/>
    </location>
</feature>
<evidence type="ECO:0000256" key="4">
    <source>
        <dbReference type="ARBA" id="ARBA00022454"/>
    </source>
</evidence>
<keyword evidence="10" id="KW-0539">Nucleus</keyword>
<dbReference type="InterPro" id="IPR001357">
    <property type="entry name" value="BRCT_dom"/>
</dbReference>
<dbReference type="InterPro" id="IPR008984">
    <property type="entry name" value="SMAD_FHA_dom_sf"/>
</dbReference>
<name>A0AAR5QJE9_DENPD</name>
<evidence type="ECO:0000256" key="7">
    <source>
        <dbReference type="ARBA" id="ARBA00022763"/>
    </source>
</evidence>
<evidence type="ECO:0000256" key="14">
    <source>
        <dbReference type="SAM" id="MobiDB-lite"/>
    </source>
</evidence>
<feature type="region of interest" description="Disordered" evidence="14">
    <location>
        <begin position="674"/>
        <end position="735"/>
    </location>
</feature>
<keyword evidence="9" id="KW-0007">Acetylation</keyword>